<protein>
    <submittedName>
        <fullName evidence="2">EAL domain-containing protein</fullName>
    </submittedName>
</protein>
<accession>A0AC34QIE5</accession>
<sequence>MDNAEAEKICSSISLSCRFLSLDFAAFCPSDALGLLQKLRPIFEHQERRVKYLRLRVDSLKTSDKRVLEILNEYAQIALEVHLEVRTEPVNFLSFIGNDDYAFYGYRSYESLNYRVYQKNLNGRIITIASGLHD</sequence>
<organism evidence="1 2">
    <name type="scientific">Panagrolaimus sp. JU765</name>
    <dbReference type="NCBI Taxonomy" id="591449"/>
    <lineage>
        <taxon>Eukaryota</taxon>
        <taxon>Metazoa</taxon>
        <taxon>Ecdysozoa</taxon>
        <taxon>Nematoda</taxon>
        <taxon>Chromadorea</taxon>
        <taxon>Rhabditida</taxon>
        <taxon>Tylenchina</taxon>
        <taxon>Panagrolaimomorpha</taxon>
        <taxon>Panagrolaimoidea</taxon>
        <taxon>Panagrolaimidae</taxon>
        <taxon>Panagrolaimus</taxon>
    </lineage>
</organism>
<evidence type="ECO:0000313" key="2">
    <source>
        <dbReference type="WBParaSite" id="JU765_v2.g1670.t1"/>
    </source>
</evidence>
<name>A0AC34QIE5_9BILA</name>
<proteinExistence type="predicted"/>
<dbReference type="Proteomes" id="UP000887576">
    <property type="component" value="Unplaced"/>
</dbReference>
<reference evidence="2" key="1">
    <citation type="submission" date="2022-11" db="UniProtKB">
        <authorList>
            <consortium name="WormBaseParasite"/>
        </authorList>
    </citation>
    <scope>IDENTIFICATION</scope>
</reference>
<dbReference type="WBParaSite" id="JU765_v2.g1670.t1">
    <property type="protein sequence ID" value="JU765_v2.g1670.t1"/>
    <property type="gene ID" value="JU765_v2.g1670"/>
</dbReference>
<evidence type="ECO:0000313" key="1">
    <source>
        <dbReference type="Proteomes" id="UP000887576"/>
    </source>
</evidence>